<evidence type="ECO:0000256" key="1">
    <source>
        <dbReference type="ARBA" id="ARBA00022450"/>
    </source>
</evidence>
<dbReference type="SMART" id="SM01294">
    <property type="entry name" value="PKS_PP_betabranch"/>
    <property type="match status" value="1"/>
</dbReference>
<dbReference type="SMART" id="SM00823">
    <property type="entry name" value="PKS_PP"/>
    <property type="match status" value="1"/>
</dbReference>
<evidence type="ECO:0000313" key="6">
    <source>
        <dbReference type="Proteomes" id="UP000638560"/>
    </source>
</evidence>
<dbReference type="InterPro" id="IPR009081">
    <property type="entry name" value="PP-bd_ACP"/>
</dbReference>
<dbReference type="Proteomes" id="UP000638560">
    <property type="component" value="Unassembled WGS sequence"/>
</dbReference>
<keyword evidence="1" id="KW-0596">Phosphopantetheine</keyword>
<gene>
    <name evidence="5" type="ORF">I0C86_38745</name>
</gene>
<evidence type="ECO:0000259" key="4">
    <source>
        <dbReference type="PROSITE" id="PS50075"/>
    </source>
</evidence>
<dbReference type="Pfam" id="PF00550">
    <property type="entry name" value="PP-binding"/>
    <property type="match status" value="1"/>
</dbReference>
<name>A0ABS0H8Q3_9ACTN</name>
<dbReference type="PANTHER" id="PTHR43775">
    <property type="entry name" value="FATTY ACID SYNTHASE"/>
    <property type="match status" value="1"/>
</dbReference>
<keyword evidence="3" id="KW-0808">Transferase</keyword>
<dbReference type="PROSITE" id="PS00012">
    <property type="entry name" value="PHOSPHOPANTETHEINE"/>
    <property type="match status" value="1"/>
</dbReference>
<comment type="caution">
    <text evidence="5">The sequence shown here is derived from an EMBL/GenBank/DDBJ whole genome shotgun (WGS) entry which is preliminary data.</text>
</comment>
<sequence>MLLDVVRRTAAVVLAHEDVDAVDPERPFTELGFDSLTAVELRNRLNTATGLRLPATLIFDYPTPTAITAYLRHQILPAPVSPAEKIRAELDRLAELVDELADDAEAQGMAARAFERMLARLRPTGGTDVTVLETMDTADDNELFAFIDNELG</sequence>
<keyword evidence="2" id="KW-0597">Phosphoprotein</keyword>
<keyword evidence="6" id="KW-1185">Reference proteome</keyword>
<dbReference type="InterPro" id="IPR020806">
    <property type="entry name" value="PKS_PP-bd"/>
</dbReference>
<dbReference type="PROSITE" id="PS50075">
    <property type="entry name" value="CARRIER"/>
    <property type="match status" value="1"/>
</dbReference>
<dbReference type="InterPro" id="IPR006162">
    <property type="entry name" value="Ppantetheine_attach_site"/>
</dbReference>
<evidence type="ECO:0000313" key="5">
    <source>
        <dbReference type="EMBL" id="MBF9134820.1"/>
    </source>
</evidence>
<protein>
    <recommendedName>
        <fullName evidence="4">Carrier domain-containing protein</fullName>
    </recommendedName>
</protein>
<reference evidence="5 6" key="1">
    <citation type="submission" date="2020-11" db="EMBL/GenBank/DDBJ databases">
        <title>A novel isolate from a Black sea contaminated sediment with potential to produce alkanes: Plantactinospora alkalitolerans sp. nov.</title>
        <authorList>
            <person name="Carro L."/>
            <person name="Veyisoglu A."/>
            <person name="Guven K."/>
            <person name="Schumann P."/>
            <person name="Klenk H.-P."/>
            <person name="Sahin N."/>
        </authorList>
    </citation>
    <scope>NUCLEOTIDE SEQUENCE [LARGE SCALE GENOMIC DNA]</scope>
    <source>
        <strain evidence="5 6">S1510</strain>
    </source>
</reference>
<dbReference type="InterPro" id="IPR036736">
    <property type="entry name" value="ACP-like_sf"/>
</dbReference>
<dbReference type="PANTHER" id="PTHR43775:SF51">
    <property type="entry name" value="INACTIVE PHENOLPHTHIOCEROL SYNTHESIS POLYKETIDE SYNTHASE TYPE I PKS1-RELATED"/>
    <property type="match status" value="1"/>
</dbReference>
<organism evidence="5 6">
    <name type="scientific">Plantactinospora alkalitolerans</name>
    <dbReference type="NCBI Taxonomy" id="2789879"/>
    <lineage>
        <taxon>Bacteria</taxon>
        <taxon>Bacillati</taxon>
        <taxon>Actinomycetota</taxon>
        <taxon>Actinomycetes</taxon>
        <taxon>Micromonosporales</taxon>
        <taxon>Micromonosporaceae</taxon>
        <taxon>Plantactinospora</taxon>
    </lineage>
</organism>
<dbReference type="Gene3D" id="1.10.1200.10">
    <property type="entry name" value="ACP-like"/>
    <property type="match status" value="1"/>
</dbReference>
<feature type="domain" description="Carrier" evidence="4">
    <location>
        <begin position="1"/>
        <end position="75"/>
    </location>
</feature>
<dbReference type="EMBL" id="JADPUN010000388">
    <property type="protein sequence ID" value="MBF9134820.1"/>
    <property type="molecule type" value="Genomic_DNA"/>
</dbReference>
<accession>A0ABS0H8Q3</accession>
<dbReference type="SUPFAM" id="SSF47336">
    <property type="entry name" value="ACP-like"/>
    <property type="match status" value="1"/>
</dbReference>
<dbReference type="InterPro" id="IPR050091">
    <property type="entry name" value="PKS_NRPS_Biosynth_Enz"/>
</dbReference>
<evidence type="ECO:0000256" key="3">
    <source>
        <dbReference type="ARBA" id="ARBA00022679"/>
    </source>
</evidence>
<proteinExistence type="predicted"/>
<evidence type="ECO:0000256" key="2">
    <source>
        <dbReference type="ARBA" id="ARBA00022553"/>
    </source>
</evidence>